<dbReference type="EMBL" id="NWUF01000022">
    <property type="protein sequence ID" value="PCE40780.1"/>
    <property type="molecule type" value="Genomic_DNA"/>
</dbReference>
<organism evidence="2 3">
    <name type="scientific">Rhizorhabdus dicambivorans</name>
    <dbReference type="NCBI Taxonomy" id="1850238"/>
    <lineage>
        <taxon>Bacteria</taxon>
        <taxon>Pseudomonadati</taxon>
        <taxon>Pseudomonadota</taxon>
        <taxon>Alphaproteobacteria</taxon>
        <taxon>Sphingomonadales</taxon>
        <taxon>Sphingomonadaceae</taxon>
        <taxon>Rhizorhabdus</taxon>
    </lineage>
</organism>
<evidence type="ECO:0000313" key="2">
    <source>
        <dbReference type="EMBL" id="PCE40780.1"/>
    </source>
</evidence>
<name>A0A2A4FST1_9SPHN</name>
<dbReference type="RefSeq" id="WP_083215995.1">
    <property type="nucleotide sequence ID" value="NZ_CP023449.1"/>
</dbReference>
<accession>A0A2A4FST1</accession>
<dbReference type="Pfam" id="PF19419">
    <property type="entry name" value="DUF5983"/>
    <property type="match status" value="1"/>
</dbReference>
<feature type="domain" description="DUF5983" evidence="1">
    <location>
        <begin position="10"/>
        <end position="88"/>
    </location>
</feature>
<dbReference type="AlphaFoldDB" id="A0A2A4FST1"/>
<dbReference type="OrthoDB" id="7274689at2"/>
<proteinExistence type="predicted"/>
<protein>
    <recommendedName>
        <fullName evidence="1">DUF5983 domain-containing protein</fullName>
    </recommendedName>
</protein>
<dbReference type="InterPro" id="IPR046025">
    <property type="entry name" value="DUF5983"/>
</dbReference>
<dbReference type="KEGG" id="rdi:CMV14_22215"/>
<comment type="caution">
    <text evidence="2">The sequence shown here is derived from an EMBL/GenBank/DDBJ whole genome shotgun (WGS) entry which is preliminary data.</text>
</comment>
<reference evidence="2 3" key="1">
    <citation type="submission" date="2017-09" db="EMBL/GenBank/DDBJ databases">
        <title>The Catabolism of 3,6-Dichlorosalicylic acid is Initiated by the Cytochrome P450 Monooxygenase DsmABC in Rhizorhabdus dicambivorans Ndbn-20.</title>
        <authorList>
            <person name="Na L."/>
        </authorList>
    </citation>
    <scope>NUCLEOTIDE SEQUENCE [LARGE SCALE GENOMIC DNA]</scope>
    <source>
        <strain evidence="2 3">Ndbn-20m</strain>
    </source>
</reference>
<evidence type="ECO:0000259" key="1">
    <source>
        <dbReference type="Pfam" id="PF19419"/>
    </source>
</evidence>
<dbReference type="Proteomes" id="UP000218934">
    <property type="component" value="Unassembled WGS sequence"/>
</dbReference>
<sequence>MTIAYPLRLFFDCSTAHLSPQARIYVDRTDVVASPTPYGWFVWASEEPGNDVPPDLIAIMTYARSLGAEYICFDCDADEIDGFPTFDWG</sequence>
<evidence type="ECO:0000313" key="3">
    <source>
        <dbReference type="Proteomes" id="UP000218934"/>
    </source>
</evidence>
<gene>
    <name evidence="2" type="ORF">COO09_18150</name>
</gene>
<keyword evidence="3" id="KW-1185">Reference proteome</keyword>